<dbReference type="InterPro" id="IPR036942">
    <property type="entry name" value="Beta-barrel_TonB_sf"/>
</dbReference>
<evidence type="ECO:0000256" key="5">
    <source>
        <dbReference type="ARBA" id="ARBA00023136"/>
    </source>
</evidence>
<dbReference type="InterPro" id="IPR023996">
    <property type="entry name" value="TonB-dep_OMP_SusC/RagA"/>
</dbReference>
<dbReference type="FunFam" id="2.170.130.10:FF:000003">
    <property type="entry name" value="SusC/RagA family TonB-linked outer membrane protein"/>
    <property type="match status" value="1"/>
</dbReference>
<gene>
    <name evidence="9" type="ordered locus">Sph21_1879</name>
</gene>
<comment type="similarity">
    <text evidence="7">Belongs to the TonB-dependent receptor family.</text>
</comment>
<dbReference type="InterPro" id="IPR008969">
    <property type="entry name" value="CarboxyPept-like_regulatory"/>
</dbReference>
<sequence length="1111" mass="123134">MIFFSHLSGVIRKRLLFQILITMKVTLILLLLVQLQAYSAVKAQSRVSLKLKSASIADLLNELETKTDFRFVFNQHAVFTQNDVTITAEHEPVVKVLDRVLAKKGISYTLLENNLIVINDPMQQQTVSGVVVDETGNPLPGVSVRVKGINRGAVTDANGRYQLNIANGEVLVFSYVGYETTELTYTGQKELRTGLQLAAEGLDEVVVVGYGTQKKVNLTGSVATIKQEDISRQPVGQASQALQGLSAGLTVTTGSGQPGRDQGALRIRGLGTLNDNSPLVLIDGVRYDNTISLNDIDANDIESVSVLKDAAAASIYGVRAANGVILVTTKRGAANKPQVSYGNYFGWQEAIRTPDFVGAQDYMRLVNLMYTNSGGSEQFTQDRINAYNDPNRDPIAYPDNNWYQDVLSGSGFQQQHNVSLSGGSEKTKYRFSGNYFDQAGLVKSMNFDRLTLRLNTDFQISDKLDFNADLSARIANRDEPQAPSGDAAWFQFGQAYLVTPIQSSKDENGNWRALRGENNMLRLQEEGGLYSLKDQLYTSNLRLNYRPVEGMTLSAIASNNMQTMYNSQHTKQFTYVNLDAPIGRNDIRKIYTGYRNENYQALANYERTFSKHYIKLLGGASYLNQYTDNLSGMRLNLPNGNLSQIDAGAADGQVANGSAEQYTLISYFGRVNYTFNDKYLFEANIRRDGSSRFSDGERWGWFPSASAGWRISQENFMKNVSFVQDLKLRASYGVLGNDALGGGALGDNIDGNYPYQSNYFLNSYPIGGVLYQTAGLRNYPNSGLTWETTNIANFGLDFTLLKKLNVTFDYFDKRTKDILFNLPIPSSVGLEPTVQNAVSVKNSGWELALNYQDQLGDEFKYSIGLNVSDVRNEITDLKGADQVTINSNNIATGNFVGRPISAFYGYQVAGIYQTAEQVAQHAVISPSVGPGDLIYEDLNNDGVFDIVNDFTYLGSNIPRYNYGINLGASYKNFDFSAFLQGVGKVDVNTLNIEKARENLDGNIRSNWLDSWTPENTDAAFPRLITSAVNYQPSSFWVKSGAYLRLKNVSIGYRLPKSILAKTFISNLRIFATGQNLLTFSSLPKDVDPEAPNDIRYYPQVRTITFGLNANF</sequence>
<feature type="domain" description="TonB-dependent receptor plug" evidence="8">
    <location>
        <begin position="215"/>
        <end position="324"/>
    </location>
</feature>
<dbReference type="GO" id="GO:0009279">
    <property type="term" value="C:cell outer membrane"/>
    <property type="evidence" value="ECO:0007669"/>
    <property type="project" value="UniProtKB-SubCell"/>
</dbReference>
<evidence type="ECO:0000256" key="2">
    <source>
        <dbReference type="ARBA" id="ARBA00022448"/>
    </source>
</evidence>
<proteinExistence type="inferred from homology"/>
<evidence type="ECO:0000313" key="9">
    <source>
        <dbReference type="EMBL" id="ADZ78439.1"/>
    </source>
</evidence>
<dbReference type="eggNOG" id="COG4771">
    <property type="taxonomic scope" value="Bacteria"/>
</dbReference>
<keyword evidence="4 7" id="KW-0812">Transmembrane</keyword>
<keyword evidence="6 7" id="KW-0998">Cell outer membrane</keyword>
<keyword evidence="2 7" id="KW-0813">Transport</keyword>
<protein>
    <submittedName>
        <fullName evidence="9">TonB-dependent receptor plug</fullName>
    </submittedName>
</protein>
<dbReference type="InterPro" id="IPR039426">
    <property type="entry name" value="TonB-dep_rcpt-like"/>
</dbReference>
<dbReference type="PATRIC" id="fig|743722.3.peg.2007"/>
<comment type="subcellular location">
    <subcellularLocation>
        <location evidence="1 7">Cell outer membrane</location>
        <topology evidence="1 7">Multi-pass membrane protein</topology>
    </subcellularLocation>
</comment>
<organism evidence="9">
    <name type="scientific">Sphingobacterium sp. (strain 21)</name>
    <dbReference type="NCBI Taxonomy" id="743722"/>
    <lineage>
        <taxon>Bacteria</taxon>
        <taxon>Pseudomonadati</taxon>
        <taxon>Bacteroidota</taxon>
        <taxon>Sphingobacteriia</taxon>
        <taxon>Sphingobacteriales</taxon>
        <taxon>Sphingobacteriaceae</taxon>
        <taxon>Sphingobacterium</taxon>
    </lineage>
</organism>
<keyword evidence="9" id="KW-0675">Receptor</keyword>
<name>F4C9B2_SPHS2</name>
<dbReference type="OrthoDB" id="600887at2"/>
<dbReference type="STRING" id="743722.Sph21_1879"/>
<dbReference type="Pfam" id="PF07715">
    <property type="entry name" value="Plug"/>
    <property type="match status" value="1"/>
</dbReference>
<evidence type="ECO:0000256" key="4">
    <source>
        <dbReference type="ARBA" id="ARBA00022692"/>
    </source>
</evidence>
<dbReference type="EMBL" id="CP002584">
    <property type="protein sequence ID" value="ADZ78439.1"/>
    <property type="molecule type" value="Genomic_DNA"/>
</dbReference>
<evidence type="ECO:0000256" key="1">
    <source>
        <dbReference type="ARBA" id="ARBA00004571"/>
    </source>
</evidence>
<keyword evidence="5 7" id="KW-0472">Membrane</keyword>
<evidence type="ECO:0000259" key="8">
    <source>
        <dbReference type="Pfam" id="PF07715"/>
    </source>
</evidence>
<dbReference type="Gene3D" id="2.60.40.1120">
    <property type="entry name" value="Carboxypeptidase-like, regulatory domain"/>
    <property type="match status" value="1"/>
</dbReference>
<dbReference type="NCBIfam" id="TIGR04057">
    <property type="entry name" value="SusC_RagA_signa"/>
    <property type="match status" value="1"/>
</dbReference>
<evidence type="ECO:0000256" key="3">
    <source>
        <dbReference type="ARBA" id="ARBA00022452"/>
    </source>
</evidence>
<dbReference type="InterPro" id="IPR012910">
    <property type="entry name" value="Plug_dom"/>
</dbReference>
<dbReference type="SUPFAM" id="SSF49464">
    <property type="entry name" value="Carboxypeptidase regulatory domain-like"/>
    <property type="match status" value="1"/>
</dbReference>
<dbReference type="KEGG" id="shg:Sph21_1879"/>
<evidence type="ECO:0000256" key="6">
    <source>
        <dbReference type="ARBA" id="ARBA00023237"/>
    </source>
</evidence>
<dbReference type="AlphaFoldDB" id="F4C9B2"/>
<dbReference type="SUPFAM" id="SSF56935">
    <property type="entry name" value="Porins"/>
    <property type="match status" value="1"/>
</dbReference>
<dbReference type="InterPro" id="IPR023997">
    <property type="entry name" value="TonB-dep_OMP_SusC/RagA_CS"/>
</dbReference>
<accession>F4C9B2</accession>
<evidence type="ECO:0000256" key="7">
    <source>
        <dbReference type="PROSITE-ProRule" id="PRU01360"/>
    </source>
</evidence>
<dbReference type="Gene3D" id="2.40.170.20">
    <property type="entry name" value="TonB-dependent receptor, beta-barrel domain"/>
    <property type="match status" value="1"/>
</dbReference>
<reference evidence="9" key="1">
    <citation type="submission" date="2011-03" db="EMBL/GenBank/DDBJ databases">
        <title>Complete sequence of Sphingobacterium sp. 21.</title>
        <authorList>
            <consortium name="US DOE Joint Genome Institute"/>
            <person name="Lucas S."/>
            <person name="Copeland A."/>
            <person name="Lapidus A."/>
            <person name="Cheng J.-F."/>
            <person name="Goodwin L."/>
            <person name="Pitluck S."/>
            <person name="Davenport K."/>
            <person name="Detter J.C."/>
            <person name="Han C."/>
            <person name="Tapia R."/>
            <person name="Land M."/>
            <person name="Hauser L."/>
            <person name="Kyrpides N."/>
            <person name="Ivanova N."/>
            <person name="Ovchinnikova G."/>
            <person name="Pagani I."/>
            <person name="Siebers A.K."/>
            <person name="Allgaier M."/>
            <person name="Thelen M.P."/>
            <person name="Hugenholtz P."/>
            <person name="Woyke T."/>
        </authorList>
    </citation>
    <scope>NUCLEOTIDE SEQUENCE</scope>
    <source>
        <strain evidence="9">21</strain>
    </source>
</reference>
<keyword evidence="3 7" id="KW-1134">Transmembrane beta strand</keyword>
<dbReference type="PROSITE" id="PS52016">
    <property type="entry name" value="TONB_DEPENDENT_REC_3"/>
    <property type="match status" value="1"/>
</dbReference>
<dbReference type="InterPro" id="IPR037066">
    <property type="entry name" value="Plug_dom_sf"/>
</dbReference>
<dbReference type="Pfam" id="PF13715">
    <property type="entry name" value="CarbopepD_reg_2"/>
    <property type="match status" value="1"/>
</dbReference>
<dbReference type="HOGENOM" id="CLU_004317_1_1_10"/>
<dbReference type="NCBIfam" id="TIGR04056">
    <property type="entry name" value="OMP_RagA_SusC"/>
    <property type="match status" value="1"/>
</dbReference>
<dbReference type="Gene3D" id="2.170.130.10">
    <property type="entry name" value="TonB-dependent receptor, plug domain"/>
    <property type="match status" value="1"/>
</dbReference>